<dbReference type="InterPro" id="IPR013249">
    <property type="entry name" value="RNA_pol_sigma70_r4_t2"/>
</dbReference>
<dbReference type="InterPro" id="IPR013325">
    <property type="entry name" value="RNA_pol_sigma_r2"/>
</dbReference>
<keyword evidence="3" id="KW-0731">Sigma factor</keyword>
<dbReference type="Proteomes" id="UP001589619">
    <property type="component" value="Unassembled WGS sequence"/>
</dbReference>
<sequence length="172" mass="20252">MALRELMALYGDYLLRTSYLLLKDRQAAEEAVQDTFVTAFYKIGQLQDPDKIKSWLTRIVVNRCRMSRRSWSWQRLLALARPESAAELPDRTQNGPEEKLLLEWRDRRLTDAVRRLSYPYREVIALFYFNELGIGEMSELLAINGNTIKSRLARARSQLKRILEKEANEDER</sequence>
<evidence type="ECO:0000259" key="5">
    <source>
        <dbReference type="Pfam" id="PF04542"/>
    </source>
</evidence>
<evidence type="ECO:0000256" key="2">
    <source>
        <dbReference type="ARBA" id="ARBA00023015"/>
    </source>
</evidence>
<comment type="similarity">
    <text evidence="1">Belongs to the sigma-70 factor family. ECF subfamily.</text>
</comment>
<dbReference type="PANTHER" id="PTHR43133">
    <property type="entry name" value="RNA POLYMERASE ECF-TYPE SIGMA FACTO"/>
    <property type="match status" value="1"/>
</dbReference>
<dbReference type="Gene3D" id="1.10.1740.10">
    <property type="match status" value="1"/>
</dbReference>
<dbReference type="Pfam" id="PF08281">
    <property type="entry name" value="Sigma70_r4_2"/>
    <property type="match status" value="1"/>
</dbReference>
<dbReference type="Gene3D" id="1.10.10.10">
    <property type="entry name" value="Winged helix-like DNA-binding domain superfamily/Winged helix DNA-binding domain"/>
    <property type="match status" value="1"/>
</dbReference>
<reference evidence="7 8" key="1">
    <citation type="submission" date="2024-09" db="EMBL/GenBank/DDBJ databases">
        <authorList>
            <person name="Sun Q."/>
            <person name="Mori K."/>
        </authorList>
    </citation>
    <scope>NUCLEOTIDE SEQUENCE [LARGE SCALE GENOMIC DNA]</scope>
    <source>
        <strain evidence="7 8">JCM 12520</strain>
    </source>
</reference>
<organism evidence="7 8">
    <name type="scientific">Paenibacillus hodogayensis</name>
    <dbReference type="NCBI Taxonomy" id="279208"/>
    <lineage>
        <taxon>Bacteria</taxon>
        <taxon>Bacillati</taxon>
        <taxon>Bacillota</taxon>
        <taxon>Bacilli</taxon>
        <taxon>Bacillales</taxon>
        <taxon>Paenibacillaceae</taxon>
        <taxon>Paenibacillus</taxon>
    </lineage>
</organism>
<dbReference type="NCBIfam" id="TIGR02937">
    <property type="entry name" value="sigma70-ECF"/>
    <property type="match status" value="1"/>
</dbReference>
<evidence type="ECO:0000313" key="8">
    <source>
        <dbReference type="Proteomes" id="UP001589619"/>
    </source>
</evidence>
<accession>A0ABV5VW29</accession>
<proteinExistence type="inferred from homology"/>
<keyword evidence="2" id="KW-0805">Transcription regulation</keyword>
<dbReference type="EMBL" id="JBHMAG010000010">
    <property type="protein sequence ID" value="MFB9752519.1"/>
    <property type="molecule type" value="Genomic_DNA"/>
</dbReference>
<feature type="domain" description="RNA polymerase sigma-70 region 2" evidence="5">
    <location>
        <begin position="9"/>
        <end position="71"/>
    </location>
</feature>
<dbReference type="SUPFAM" id="SSF88659">
    <property type="entry name" value="Sigma3 and sigma4 domains of RNA polymerase sigma factors"/>
    <property type="match status" value="1"/>
</dbReference>
<evidence type="ECO:0000259" key="6">
    <source>
        <dbReference type="Pfam" id="PF08281"/>
    </source>
</evidence>
<dbReference type="Pfam" id="PF04542">
    <property type="entry name" value="Sigma70_r2"/>
    <property type="match status" value="1"/>
</dbReference>
<name>A0ABV5VW29_9BACL</name>
<dbReference type="InterPro" id="IPR036388">
    <property type="entry name" value="WH-like_DNA-bd_sf"/>
</dbReference>
<keyword evidence="4" id="KW-0804">Transcription</keyword>
<evidence type="ECO:0000256" key="1">
    <source>
        <dbReference type="ARBA" id="ARBA00010641"/>
    </source>
</evidence>
<dbReference type="InterPro" id="IPR013324">
    <property type="entry name" value="RNA_pol_sigma_r3/r4-like"/>
</dbReference>
<dbReference type="InterPro" id="IPR014284">
    <property type="entry name" value="RNA_pol_sigma-70_dom"/>
</dbReference>
<evidence type="ECO:0000313" key="7">
    <source>
        <dbReference type="EMBL" id="MFB9752519.1"/>
    </source>
</evidence>
<dbReference type="InterPro" id="IPR039425">
    <property type="entry name" value="RNA_pol_sigma-70-like"/>
</dbReference>
<protein>
    <submittedName>
        <fullName evidence="7">Sigma-70 family RNA polymerase sigma factor</fullName>
    </submittedName>
</protein>
<feature type="domain" description="RNA polymerase sigma factor 70 region 4 type 2" evidence="6">
    <location>
        <begin position="107"/>
        <end position="159"/>
    </location>
</feature>
<evidence type="ECO:0000256" key="3">
    <source>
        <dbReference type="ARBA" id="ARBA00023082"/>
    </source>
</evidence>
<gene>
    <name evidence="7" type="ORF">ACFFNY_13215</name>
</gene>
<evidence type="ECO:0000256" key="4">
    <source>
        <dbReference type="ARBA" id="ARBA00023163"/>
    </source>
</evidence>
<dbReference type="SUPFAM" id="SSF88946">
    <property type="entry name" value="Sigma2 domain of RNA polymerase sigma factors"/>
    <property type="match status" value="1"/>
</dbReference>
<dbReference type="RefSeq" id="WP_344903944.1">
    <property type="nucleotide sequence ID" value="NZ_BAAAYO010000001.1"/>
</dbReference>
<dbReference type="InterPro" id="IPR007627">
    <property type="entry name" value="RNA_pol_sigma70_r2"/>
</dbReference>
<keyword evidence="8" id="KW-1185">Reference proteome</keyword>
<dbReference type="PANTHER" id="PTHR43133:SF60">
    <property type="entry name" value="RNA POLYMERASE SIGMA FACTOR SIGV"/>
    <property type="match status" value="1"/>
</dbReference>
<comment type="caution">
    <text evidence="7">The sequence shown here is derived from an EMBL/GenBank/DDBJ whole genome shotgun (WGS) entry which is preliminary data.</text>
</comment>